<evidence type="ECO:0000259" key="1">
    <source>
        <dbReference type="Pfam" id="PF14622"/>
    </source>
</evidence>
<dbReference type="GO" id="GO:0006396">
    <property type="term" value="P:RNA processing"/>
    <property type="evidence" value="ECO:0007669"/>
    <property type="project" value="InterPro"/>
</dbReference>
<dbReference type="GO" id="GO:0003735">
    <property type="term" value="F:structural constituent of ribosome"/>
    <property type="evidence" value="ECO:0007669"/>
    <property type="project" value="InterPro"/>
</dbReference>
<dbReference type="GO" id="GO:0005762">
    <property type="term" value="C:mitochondrial large ribosomal subunit"/>
    <property type="evidence" value="ECO:0007669"/>
    <property type="project" value="InterPro"/>
</dbReference>
<dbReference type="AlphaFoldDB" id="A0A6G1HDR4"/>
<dbReference type="OrthoDB" id="2281895at2759"/>
<name>A0A6G1HDR4_9PEZI</name>
<dbReference type="GO" id="GO:0032543">
    <property type="term" value="P:mitochondrial translation"/>
    <property type="evidence" value="ECO:0007669"/>
    <property type="project" value="InterPro"/>
</dbReference>
<dbReference type="EMBL" id="ML977140">
    <property type="protein sequence ID" value="KAF1991192.1"/>
    <property type="molecule type" value="Genomic_DNA"/>
</dbReference>
<reference evidence="2" key="1">
    <citation type="journal article" date="2020" name="Stud. Mycol.">
        <title>101 Dothideomycetes genomes: a test case for predicting lifestyles and emergence of pathogens.</title>
        <authorList>
            <person name="Haridas S."/>
            <person name="Albert R."/>
            <person name="Binder M."/>
            <person name="Bloem J."/>
            <person name="Labutti K."/>
            <person name="Salamov A."/>
            <person name="Andreopoulos B."/>
            <person name="Baker S."/>
            <person name="Barry K."/>
            <person name="Bills G."/>
            <person name="Bluhm B."/>
            <person name="Cannon C."/>
            <person name="Castanera R."/>
            <person name="Culley D."/>
            <person name="Daum C."/>
            <person name="Ezra D."/>
            <person name="Gonzalez J."/>
            <person name="Henrissat B."/>
            <person name="Kuo A."/>
            <person name="Liang C."/>
            <person name="Lipzen A."/>
            <person name="Lutzoni F."/>
            <person name="Magnuson J."/>
            <person name="Mondo S."/>
            <person name="Nolan M."/>
            <person name="Ohm R."/>
            <person name="Pangilinan J."/>
            <person name="Park H.-J."/>
            <person name="Ramirez L."/>
            <person name="Alfaro M."/>
            <person name="Sun H."/>
            <person name="Tritt A."/>
            <person name="Yoshinaga Y."/>
            <person name="Zwiers L.-H."/>
            <person name="Turgeon B."/>
            <person name="Goodwin S."/>
            <person name="Spatafora J."/>
            <person name="Crous P."/>
            <person name="Grigoriev I."/>
        </authorList>
    </citation>
    <scope>NUCLEOTIDE SEQUENCE</scope>
    <source>
        <strain evidence="2">CBS 113979</strain>
    </source>
</reference>
<evidence type="ECO:0000313" key="3">
    <source>
        <dbReference type="Proteomes" id="UP000800041"/>
    </source>
</evidence>
<proteinExistence type="predicted"/>
<protein>
    <recommendedName>
        <fullName evidence="1">RNase III domain-containing protein</fullName>
    </recommendedName>
</protein>
<dbReference type="PANTHER" id="PTHR28160">
    <property type="entry name" value="54S RIBOSOMAL PROTEIN L15, MITOCHONDRIAL"/>
    <property type="match status" value="1"/>
</dbReference>
<dbReference type="CDD" id="cd00593">
    <property type="entry name" value="RIBOc"/>
    <property type="match status" value="1"/>
</dbReference>
<dbReference type="InterPro" id="IPR000999">
    <property type="entry name" value="RNase_III_dom"/>
</dbReference>
<dbReference type="Pfam" id="PF14622">
    <property type="entry name" value="Ribonucleas_3_3"/>
    <property type="match status" value="1"/>
</dbReference>
<dbReference type="Gene3D" id="1.10.1520.10">
    <property type="entry name" value="Ribonuclease III domain"/>
    <property type="match status" value="1"/>
</dbReference>
<accession>A0A6G1HDR4</accession>
<dbReference type="SUPFAM" id="SSF69065">
    <property type="entry name" value="RNase III domain-like"/>
    <property type="match status" value="1"/>
</dbReference>
<feature type="domain" description="RNase III" evidence="1">
    <location>
        <begin position="102"/>
        <end position="252"/>
    </location>
</feature>
<dbReference type="GO" id="GO:0004525">
    <property type="term" value="F:ribonuclease III activity"/>
    <property type="evidence" value="ECO:0007669"/>
    <property type="project" value="InterPro"/>
</dbReference>
<dbReference type="FunFam" id="1.10.1520.10:FF:000018">
    <property type="entry name" value="RNase III domain protein"/>
    <property type="match status" value="1"/>
</dbReference>
<gene>
    <name evidence="2" type="ORF">K402DRAFT_389382</name>
</gene>
<dbReference type="InterPro" id="IPR040030">
    <property type="entry name" value="Ribosomal_mL57"/>
</dbReference>
<evidence type="ECO:0000313" key="2">
    <source>
        <dbReference type="EMBL" id="KAF1991192.1"/>
    </source>
</evidence>
<organism evidence="2 3">
    <name type="scientific">Aulographum hederae CBS 113979</name>
    <dbReference type="NCBI Taxonomy" id="1176131"/>
    <lineage>
        <taxon>Eukaryota</taxon>
        <taxon>Fungi</taxon>
        <taxon>Dikarya</taxon>
        <taxon>Ascomycota</taxon>
        <taxon>Pezizomycotina</taxon>
        <taxon>Dothideomycetes</taxon>
        <taxon>Pleosporomycetidae</taxon>
        <taxon>Aulographales</taxon>
        <taxon>Aulographaceae</taxon>
    </lineage>
</organism>
<dbReference type="Proteomes" id="UP000800041">
    <property type="component" value="Unassembled WGS sequence"/>
</dbReference>
<keyword evidence="3" id="KW-1185">Reference proteome</keyword>
<dbReference type="PANTHER" id="PTHR28160:SF1">
    <property type="entry name" value="LARGE RIBOSOMAL SUBUNIT PROTEIN ML57"/>
    <property type="match status" value="1"/>
</dbReference>
<dbReference type="InterPro" id="IPR036389">
    <property type="entry name" value="RNase_III_sf"/>
</dbReference>
<sequence>MASKRAVSTLPTALSTSHPLRTAVPSRLSSCSFSASSSTSYEILPELEEKPRWQQTPPAMVMPVRTRPRPYNNEFKVNNDPHQLDTVYTKILGYGGDKMLGDEVKWLAVTHKSFDHGRRGFNDRLAILGKRIVDVQTSIALLAVPQVPSSTKTPTPDEYGRIPYHHPALETLSKLTLESKTEALNKHRLARLADSYGLGRVIRWKPKQAHNLQGSGIESVMASTMYAIVGAVAMERGGRQANQVTREKILSPLGLI</sequence>